<dbReference type="SUPFAM" id="SSF56601">
    <property type="entry name" value="beta-lactamase/transpeptidase-like"/>
    <property type="match status" value="1"/>
</dbReference>
<keyword evidence="3" id="KW-1185">Reference proteome</keyword>
<dbReference type="InterPro" id="IPR050789">
    <property type="entry name" value="Diverse_Enzym_Activities"/>
</dbReference>
<organism evidence="2 3">
    <name type="scientific">Sandarakinorhabdus cyanobacteriorum</name>
    <dbReference type="NCBI Taxonomy" id="1981098"/>
    <lineage>
        <taxon>Bacteria</taxon>
        <taxon>Pseudomonadati</taxon>
        <taxon>Pseudomonadota</taxon>
        <taxon>Alphaproteobacteria</taxon>
        <taxon>Sphingomonadales</taxon>
        <taxon>Sphingosinicellaceae</taxon>
        <taxon>Sandarakinorhabdus</taxon>
    </lineage>
</organism>
<dbReference type="PROSITE" id="PS51318">
    <property type="entry name" value="TAT"/>
    <property type="match status" value="1"/>
</dbReference>
<accession>A0A255Z6P8</accession>
<evidence type="ECO:0000259" key="1">
    <source>
        <dbReference type="Pfam" id="PF00144"/>
    </source>
</evidence>
<dbReference type="AlphaFoldDB" id="A0A255Z6P8"/>
<dbReference type="EMBL" id="NOXT01000048">
    <property type="protein sequence ID" value="OYQ36310.1"/>
    <property type="molecule type" value="Genomic_DNA"/>
</dbReference>
<dbReference type="PANTHER" id="PTHR43283:SF3">
    <property type="entry name" value="BETA-LACTAMASE FAMILY PROTEIN (AFU_ORTHOLOGUE AFUA_5G07500)"/>
    <property type="match status" value="1"/>
</dbReference>
<name>A0A255Z6P8_9SPHN</name>
<dbReference type="InterPro" id="IPR001466">
    <property type="entry name" value="Beta-lactam-related"/>
</dbReference>
<comment type="caution">
    <text evidence="2">The sequence shown here is derived from an EMBL/GenBank/DDBJ whole genome shotgun (WGS) entry which is preliminary data.</text>
</comment>
<evidence type="ECO:0000313" key="3">
    <source>
        <dbReference type="Proteomes" id="UP000216991"/>
    </source>
</evidence>
<feature type="domain" description="Beta-lactamase-related" evidence="1">
    <location>
        <begin position="66"/>
        <end position="356"/>
    </location>
</feature>
<dbReference type="Proteomes" id="UP000216991">
    <property type="component" value="Unassembled WGS sequence"/>
</dbReference>
<evidence type="ECO:0000313" key="2">
    <source>
        <dbReference type="EMBL" id="OYQ36310.1"/>
    </source>
</evidence>
<gene>
    <name evidence="2" type="ORF">CHU93_01145</name>
</gene>
<dbReference type="OrthoDB" id="113033at2"/>
<reference evidence="2 3" key="1">
    <citation type="submission" date="2017-07" db="EMBL/GenBank/DDBJ databases">
        <title>Sandarakinorhabdus cyanobacteriorum sp. nov., a novel bacterium isolated from cyanobacterial aggregates in a eutrophic lake.</title>
        <authorList>
            <person name="Cai H."/>
        </authorList>
    </citation>
    <scope>NUCLEOTIDE SEQUENCE [LARGE SCALE GENOMIC DNA]</scope>
    <source>
        <strain evidence="2 3">TH057</strain>
    </source>
</reference>
<dbReference type="InterPro" id="IPR012338">
    <property type="entry name" value="Beta-lactam/transpept-like"/>
</dbReference>
<dbReference type="Pfam" id="PF00144">
    <property type="entry name" value="Beta-lactamase"/>
    <property type="match status" value="1"/>
</dbReference>
<dbReference type="PANTHER" id="PTHR43283">
    <property type="entry name" value="BETA-LACTAMASE-RELATED"/>
    <property type="match status" value="1"/>
</dbReference>
<dbReference type="Gene3D" id="3.40.710.10">
    <property type="entry name" value="DD-peptidase/beta-lactamase superfamily"/>
    <property type="match status" value="1"/>
</dbReference>
<dbReference type="InterPro" id="IPR006311">
    <property type="entry name" value="TAT_signal"/>
</dbReference>
<protein>
    <recommendedName>
        <fullName evidence="1">Beta-lactamase-related domain-containing protein</fullName>
    </recommendedName>
</protein>
<proteinExistence type="predicted"/>
<sequence length="570" mass="60473">MIRPTWLWWGESGMSLNRRVFLAGAAGAPLAGAANASILAAGASAAEARALEAIAAYLEAHRRHFGLPAMGMVMVSGAKSFTILSGTRDYRETQGLAGDELWQIGSISKSFIALICLALQAEGKLTLDDELRQHLPEARLPGVSSGGPFTIRGLLDHTTGLPDFAPAMGIKLWRGFGAGKGWSYSNTGYDLLGKMIARIEAKPLYQVIEERVCKPLGMTTTRGAIQWRDRTRYPASFSPVRPDRPVLTAMALAPAPWVDADLGAGSVAAPLPDMARYLKFLIGVGQGKGAPLLTDAQARLWLESPVPQDPALPAETYGLGLMHRLDEDRPLLHHTGGMVSFSSSFHVDAAAGVGAFASCAVGGINYRPRLITLYALRALRAAASGGAMPAPPPLGALPDNAGDFVGSYTDGDRRLTILPGLIAEIDGQRAGLKAQGDVMATAHPALVEWPLVVVRGGKKGDEGAVIAIDHGEQRFVRSGANAALPPPPPELSALAGHYQSDDPWIGGIAIAARGDRLYLGGVEPLRPTGKDEWAPASSKDNPERLLFDGFVNGVPQVLIWSGRRLERRDP</sequence>